<dbReference type="EC" id="1.1.1.47" evidence="4"/>
<comment type="similarity">
    <text evidence="1">Belongs to the short-chain dehydrogenases/reductases (SDR) family.</text>
</comment>
<dbReference type="NCBIfam" id="NF005559">
    <property type="entry name" value="PRK07231.1"/>
    <property type="match status" value="1"/>
</dbReference>
<dbReference type="SMART" id="SM00822">
    <property type="entry name" value="PKS_KR"/>
    <property type="match status" value="1"/>
</dbReference>
<dbReference type="EMBL" id="JAEKMH010000002">
    <property type="protein sequence ID" value="MBJ3785372.1"/>
    <property type="molecule type" value="Genomic_DNA"/>
</dbReference>
<dbReference type="GO" id="GO:0047936">
    <property type="term" value="F:glucose 1-dehydrogenase [NAD(P)+] activity"/>
    <property type="evidence" value="ECO:0007669"/>
    <property type="project" value="UniProtKB-EC"/>
</dbReference>
<proteinExistence type="inferred from homology"/>
<dbReference type="InterPro" id="IPR002347">
    <property type="entry name" value="SDR_fam"/>
</dbReference>
<name>A0A934MHQ8_9HYPH</name>
<dbReference type="Pfam" id="PF13561">
    <property type="entry name" value="adh_short_C2"/>
    <property type="match status" value="1"/>
</dbReference>
<dbReference type="InterPro" id="IPR036291">
    <property type="entry name" value="NAD(P)-bd_dom_sf"/>
</dbReference>
<evidence type="ECO:0000259" key="3">
    <source>
        <dbReference type="SMART" id="SM00822"/>
    </source>
</evidence>
<sequence length="253" mass="25920">MTLFDLTGKTALFTGGGGGIGLAMAKGLAAHGAEVVLVGRNREKLDAAAAGIVAAKGQAQIAVCDLLDTAALEALVAETEARHGGIDILINNAGIQHRQPALDIADADWGRVLETNLTIPFRLARAVGRGMVGRGSGKIINTLSVLSSLGRPSVVPYTAAKGGLKMLTKGLAVELAPSGLQVNGIAPGYILTEMNTALSQDRAFSDWLTARTPARRWGQPEDLVGAAVFLASAASDFVTGHVLTVDGGMTASV</sequence>
<accession>A0A934MHQ8</accession>
<dbReference type="PRINTS" id="PR00080">
    <property type="entry name" value="SDRFAMILY"/>
</dbReference>
<dbReference type="PANTHER" id="PTHR42760:SF5">
    <property type="entry name" value="2-DEHYDRO-3-DEOXY-D-GLUCONATE 5-DEHYDROGENASE"/>
    <property type="match status" value="1"/>
</dbReference>
<dbReference type="InterPro" id="IPR020904">
    <property type="entry name" value="Sc_DH/Rdtase_CS"/>
</dbReference>
<dbReference type="PANTHER" id="PTHR42760">
    <property type="entry name" value="SHORT-CHAIN DEHYDROGENASES/REDUCTASES FAMILY MEMBER"/>
    <property type="match status" value="1"/>
</dbReference>
<dbReference type="AlphaFoldDB" id="A0A934MHQ8"/>
<keyword evidence="2 4" id="KW-0560">Oxidoreductase</keyword>
<evidence type="ECO:0000256" key="1">
    <source>
        <dbReference type="ARBA" id="ARBA00006484"/>
    </source>
</evidence>
<comment type="caution">
    <text evidence="4">The sequence shown here is derived from an EMBL/GenBank/DDBJ whole genome shotgun (WGS) entry which is preliminary data.</text>
</comment>
<evidence type="ECO:0000256" key="2">
    <source>
        <dbReference type="ARBA" id="ARBA00023002"/>
    </source>
</evidence>
<feature type="domain" description="Ketoreductase" evidence="3">
    <location>
        <begin position="9"/>
        <end position="149"/>
    </location>
</feature>
<dbReference type="SUPFAM" id="SSF51735">
    <property type="entry name" value="NAD(P)-binding Rossmann-fold domains"/>
    <property type="match status" value="1"/>
</dbReference>
<reference evidence="4" key="1">
    <citation type="submission" date="2020-12" db="EMBL/GenBank/DDBJ databases">
        <title>Devosia sp. MSA67 isolated from Mo River.</title>
        <authorList>
            <person name="Ma F."/>
            <person name="Zi Z."/>
        </authorList>
    </citation>
    <scope>NUCLEOTIDE SEQUENCE</scope>
    <source>
        <strain evidence="4">MSA67</strain>
    </source>
</reference>
<dbReference type="PROSITE" id="PS00061">
    <property type="entry name" value="ADH_SHORT"/>
    <property type="match status" value="1"/>
</dbReference>
<protein>
    <submittedName>
        <fullName evidence="4">Glucose 1-dehydrogenase</fullName>
        <ecNumber evidence="4">1.1.1.47</ecNumber>
    </submittedName>
</protein>
<organism evidence="4 5">
    <name type="scientific">Devosia sediminis</name>
    <dbReference type="NCBI Taxonomy" id="2798801"/>
    <lineage>
        <taxon>Bacteria</taxon>
        <taxon>Pseudomonadati</taxon>
        <taxon>Pseudomonadota</taxon>
        <taxon>Alphaproteobacteria</taxon>
        <taxon>Hyphomicrobiales</taxon>
        <taxon>Devosiaceae</taxon>
        <taxon>Devosia</taxon>
    </lineage>
</organism>
<dbReference type="Gene3D" id="3.40.50.720">
    <property type="entry name" value="NAD(P)-binding Rossmann-like Domain"/>
    <property type="match status" value="1"/>
</dbReference>
<dbReference type="RefSeq" id="WP_198876553.1">
    <property type="nucleotide sequence ID" value="NZ_JAEKMH010000002.1"/>
</dbReference>
<gene>
    <name evidence="4" type="ORF">JEQ47_11615</name>
</gene>
<evidence type="ECO:0000313" key="4">
    <source>
        <dbReference type="EMBL" id="MBJ3785372.1"/>
    </source>
</evidence>
<dbReference type="InterPro" id="IPR057326">
    <property type="entry name" value="KR_dom"/>
</dbReference>
<keyword evidence="5" id="KW-1185">Reference proteome</keyword>
<dbReference type="PRINTS" id="PR00081">
    <property type="entry name" value="GDHRDH"/>
</dbReference>
<dbReference type="FunFam" id="3.40.50.720:FF:000084">
    <property type="entry name" value="Short-chain dehydrogenase reductase"/>
    <property type="match status" value="1"/>
</dbReference>
<evidence type="ECO:0000313" key="5">
    <source>
        <dbReference type="Proteomes" id="UP000602124"/>
    </source>
</evidence>
<dbReference type="Proteomes" id="UP000602124">
    <property type="component" value="Unassembled WGS sequence"/>
</dbReference>